<dbReference type="RefSeq" id="WP_192761292.1">
    <property type="nucleotide sequence ID" value="NZ_JADBDZ010000001.1"/>
</dbReference>
<keyword evidence="2" id="KW-1133">Transmembrane helix</keyword>
<evidence type="ECO:0000256" key="2">
    <source>
        <dbReference type="SAM" id="Phobius"/>
    </source>
</evidence>
<feature type="domain" description="Septum formation-related" evidence="3">
    <location>
        <begin position="255"/>
        <end position="359"/>
    </location>
</feature>
<comment type="caution">
    <text evidence="4">The sequence shown here is derived from an EMBL/GenBank/DDBJ whole genome shotgun (WGS) entry which is preliminary data.</text>
</comment>
<evidence type="ECO:0000256" key="1">
    <source>
        <dbReference type="SAM" id="MobiDB-lite"/>
    </source>
</evidence>
<keyword evidence="2" id="KW-0812">Transmembrane</keyword>
<evidence type="ECO:0000313" key="5">
    <source>
        <dbReference type="Proteomes" id="UP000627838"/>
    </source>
</evidence>
<proteinExistence type="predicted"/>
<gene>
    <name evidence="4" type="ORF">H4W34_004844</name>
</gene>
<dbReference type="InterPro" id="IPR026004">
    <property type="entry name" value="Septum_form"/>
</dbReference>
<dbReference type="EMBL" id="JADBDZ010000001">
    <property type="protein sequence ID" value="MBE1535011.1"/>
    <property type="molecule type" value="Genomic_DNA"/>
</dbReference>
<accession>A0ABR9JWQ4</accession>
<feature type="compositionally biased region" description="Acidic residues" evidence="1">
    <location>
        <begin position="1"/>
        <end position="11"/>
    </location>
</feature>
<evidence type="ECO:0000313" key="4">
    <source>
        <dbReference type="EMBL" id="MBE1535011.1"/>
    </source>
</evidence>
<name>A0ABR9JWQ4_9ACTN</name>
<sequence length="368" mass="38626">MTTPPDADEADPNPAREWAPPDVLPAAPSGVPGATAQAAPAPPPSGDPRRTDRTAVVALVTGLVGLVPVAIAFAVAALVRLRRGTAKGRGLAFGGLASSLAWAVAGTIVAVLVLPGSSLERNESGLITVGGEAPFSELREGDCFTGYEYDHTPAKVRPGTVRAVPCAEAHTGEVIARLPSPSSGRPDEVLTICEQKATYLRKSRVRQRLEPYVGLPATGNADVVCAMHHVGGELTTPLVDTVDGSLKTYQELTPGTCIRVKSNETIIPTVPCGETHWAEVFATYEISLDGTYAPGTLPPRPDEGDLLLGTQRECIAKARQTFERVPPKAGVTVGAIWPTPDDWEIGILTVVCYWHATGPGIKGSLMPE</sequence>
<protein>
    <recommendedName>
        <fullName evidence="3">Septum formation-related domain-containing protein</fullName>
    </recommendedName>
</protein>
<organism evidence="4 5">
    <name type="scientific">Actinomadura algeriensis</name>
    <dbReference type="NCBI Taxonomy" id="1679523"/>
    <lineage>
        <taxon>Bacteria</taxon>
        <taxon>Bacillati</taxon>
        <taxon>Actinomycetota</taxon>
        <taxon>Actinomycetes</taxon>
        <taxon>Streptosporangiales</taxon>
        <taxon>Thermomonosporaceae</taxon>
        <taxon>Actinomadura</taxon>
    </lineage>
</organism>
<feature type="transmembrane region" description="Helical" evidence="2">
    <location>
        <begin position="55"/>
        <end position="79"/>
    </location>
</feature>
<evidence type="ECO:0000259" key="3">
    <source>
        <dbReference type="Pfam" id="PF13845"/>
    </source>
</evidence>
<feature type="region of interest" description="Disordered" evidence="1">
    <location>
        <begin position="1"/>
        <end position="50"/>
    </location>
</feature>
<feature type="transmembrane region" description="Helical" evidence="2">
    <location>
        <begin position="91"/>
        <end position="114"/>
    </location>
</feature>
<dbReference type="Proteomes" id="UP000627838">
    <property type="component" value="Unassembled WGS sequence"/>
</dbReference>
<keyword evidence="5" id="KW-1185">Reference proteome</keyword>
<keyword evidence="2" id="KW-0472">Membrane</keyword>
<reference evidence="4 5" key="1">
    <citation type="submission" date="2020-10" db="EMBL/GenBank/DDBJ databases">
        <title>Sequencing the genomes of 1000 actinobacteria strains.</title>
        <authorList>
            <person name="Klenk H.-P."/>
        </authorList>
    </citation>
    <scope>NUCLEOTIDE SEQUENCE [LARGE SCALE GENOMIC DNA]</scope>
    <source>
        <strain evidence="4 5">DSM 46744</strain>
    </source>
</reference>
<dbReference type="Pfam" id="PF13845">
    <property type="entry name" value="Septum_form"/>
    <property type="match status" value="1"/>
</dbReference>